<protein>
    <submittedName>
        <fullName evidence="3">DUF4157 domain-containing protein</fullName>
    </submittedName>
</protein>
<feature type="compositionally biased region" description="Low complexity" evidence="1">
    <location>
        <begin position="22"/>
        <end position="33"/>
    </location>
</feature>
<feature type="compositionally biased region" description="Basic and acidic residues" evidence="1">
    <location>
        <begin position="9"/>
        <end position="21"/>
    </location>
</feature>
<feature type="compositionally biased region" description="Basic and acidic residues" evidence="1">
    <location>
        <begin position="38"/>
        <end position="50"/>
    </location>
</feature>
<evidence type="ECO:0000259" key="2">
    <source>
        <dbReference type="Pfam" id="PF13699"/>
    </source>
</evidence>
<sequence>MGHKNRTRSNRESEAEAESKSSSRTTTTTSSVQRTRKQHPDAVDRPDVVEHPAAVEYPDAVEHPGAVEHPAAVPALGDDDFSIREENIQRALKGADTTEDEVPDEVLDVIGSGGMPLDFSIQRELGERMDADFSDVRIHTGGKAAQAAESIDAKAFTCGNAIVFNSGEYDPRSADGQHLLAHELAHVTQQDGSAPLSMMPQEDADLEIDPDPQLEREADEAATEALSGEEPLVVNRMGTDVHVQRTALGKLNPFSNSDGEKAGDLVADEVKAEPEALAEEVRRIKVNQAKLFNQVNSERGTVDTVGEAAGAGVVGGTVGLAVGATTANPVLGALAGGAASDVGKTLYGKLWGKGRDAIAEAEIPDIGTERLDGIKETIDDLIDEKLRKRFGGNDHSGIDGVAKRRDD</sequence>
<reference evidence="4" key="1">
    <citation type="submission" date="2019-05" db="EMBL/GenBank/DDBJ databases">
        <title>Complete Genome Sequence and Methylation Pattern of the Halophilic Archaeon Natrinema pallidum BOL6-1.</title>
        <authorList>
            <person name="DasSarma P."/>
            <person name="DasSarma B.P."/>
            <person name="DasSarma S.L."/>
            <person name="Martinez F.L."/>
            <person name="Guzman D."/>
            <person name="Roberts R.J."/>
            <person name="DasSarma S."/>
        </authorList>
    </citation>
    <scope>NUCLEOTIDE SEQUENCE [LARGE SCALE GENOMIC DNA]</scope>
    <source>
        <strain evidence="4">BOL6-1</strain>
    </source>
</reference>
<evidence type="ECO:0000313" key="4">
    <source>
        <dbReference type="Proteomes" id="UP000307562"/>
    </source>
</evidence>
<organism evidence="3 4">
    <name type="scientific">Natrinema pallidum</name>
    <dbReference type="NCBI Taxonomy" id="69527"/>
    <lineage>
        <taxon>Archaea</taxon>
        <taxon>Methanobacteriati</taxon>
        <taxon>Methanobacteriota</taxon>
        <taxon>Stenosarchaea group</taxon>
        <taxon>Halobacteria</taxon>
        <taxon>Halobacteriales</taxon>
        <taxon>Natrialbaceae</taxon>
        <taxon>Natrinema</taxon>
    </lineage>
</organism>
<dbReference type="GeneID" id="96156408"/>
<dbReference type="AlphaFoldDB" id="A0A4P9TFN7"/>
<dbReference type="EMBL" id="CP040637">
    <property type="protein sequence ID" value="QCW03631.1"/>
    <property type="molecule type" value="Genomic_DNA"/>
</dbReference>
<proteinExistence type="predicted"/>
<gene>
    <name evidence="3" type="ORF">FGF80_10440</name>
</gene>
<keyword evidence="4" id="KW-1185">Reference proteome</keyword>
<dbReference type="Proteomes" id="UP000307562">
    <property type="component" value="Chromosome"/>
</dbReference>
<dbReference type="Pfam" id="PF13699">
    <property type="entry name" value="eCIS_core"/>
    <property type="match status" value="1"/>
</dbReference>
<accession>A0A4P9TFN7</accession>
<feature type="domain" description="eCIS core" evidence="2">
    <location>
        <begin position="116"/>
        <end position="192"/>
    </location>
</feature>
<dbReference type="KEGG" id="npl:FGF80_10440"/>
<name>A0A4P9TFN7_9EURY</name>
<dbReference type="InterPro" id="IPR025295">
    <property type="entry name" value="eCIS_core_dom"/>
</dbReference>
<feature type="region of interest" description="Disordered" evidence="1">
    <location>
        <begin position="1"/>
        <end position="79"/>
    </location>
</feature>
<evidence type="ECO:0000313" key="3">
    <source>
        <dbReference type="EMBL" id="QCW03631.1"/>
    </source>
</evidence>
<dbReference type="RefSeq" id="WP_138653856.1">
    <property type="nucleotide sequence ID" value="NZ_CP040637.1"/>
</dbReference>
<evidence type="ECO:0000256" key="1">
    <source>
        <dbReference type="SAM" id="MobiDB-lite"/>
    </source>
</evidence>